<dbReference type="PANTHER" id="PTHR16776">
    <property type="entry name" value="EXTRACELLULAR MATRIX PROTEIN 1"/>
    <property type="match status" value="1"/>
</dbReference>
<name>M7ARI6_CHEMY</name>
<dbReference type="SUPFAM" id="SSF48552">
    <property type="entry name" value="Serum albumin-like"/>
    <property type="match status" value="3"/>
</dbReference>
<feature type="region of interest" description="Disordered" evidence="5">
    <location>
        <begin position="685"/>
        <end position="863"/>
    </location>
</feature>
<accession>M7ARI6</accession>
<evidence type="ECO:0000313" key="9">
    <source>
        <dbReference type="Proteomes" id="UP000031443"/>
    </source>
</evidence>
<dbReference type="STRING" id="8469.M7ARI6"/>
<dbReference type="InterPro" id="IPR010909">
    <property type="entry name" value="PLAC"/>
</dbReference>
<sequence>MRPPVFLLVPLLCLARAAPQDGQEEVPFATAEDLDQSEVIPELLDLEQRPVAPFLVRGAPWAGADVLQAKVEGPGLTTCGDGPSCQVQPWGHNLDDFPPGRPSASNIDNICLEGRKKASYGPTNLPQTGFSHLKRQGDALNFLEASRERCCPRPERLSCMESAWKEALEQFCDHEFTVKTKPYHCCKRAGADRELCFTSEAPNPGYLPIDASAVPPQILPAQPGARLGPRLPEVSFPPGEPTSSNIRNICRLRKFRPVHAPSAIPTTGYSWLQHQARTTTRMESDFRKCCKNENVNCAHVAWEKALAQFCKLELSMKTTPHKCCKQTEGKARFSCFSSQAPNPAYDKEIQAVSLGEVTPELLDMLCGEMKLFTKQKPIPDLIQNMTEPCCSLKGEERTQCAEKEKARSIAALCTTQKDSWKDKEQCCSQEEEGDRTYCFNANYLDSIFLASTGPGQVPSPCDSLAFYFLWMGAGNQPCQKSANISPIVLTSSLRERYLYAVEMLVSVLSEAPYLHPLHVSPGPLRYPLARLASFSSVSPRKEYVIVLRNICYSGPDQLMEGKSVAVKSRNPFEELGLRACDTYACPQVYPHWAKPVFKRFDKWLFVAGLALALVLLTAQLCQGSRKVPQRTSRQVPEEDGDGNQVAGAWSGWGPWSRIRESIKPGKYGYGKVPFALPLHKEVAEGGTPRFKRHPGPPSDQPPLPTKTPKRKAKEAPRREKEPPAKGEHHPHHKQRKAVPAEDSVQPRLQAGALAENSSELAGRRASPRSGGDGPAPHRQPHTAEQGSAGPLKAEAPAKSHAGPLADEASPGENWEPAAAPPEPRGDRHRTAEGTPQPGLSPTEQPARPRVQRQNEYRPGGYGTRASQSLFVELPSPHRLAESDIWLLHRGNPVQFQARGQRPRLGLHPGREVPQWNLYDPGTETFHCEGESKQFKACRQEPCPADQPDARAVQCAAFNTQEFMGRLYQWEPFTDVRGSQRCELNCRPVGYRFYVRHTEKVQDGTPCEATSLDICVAGECLCSKSCVGGVQVREVQCLTQNKTFSNLCQSDLKPIKKRSCNTQPCTPELDENCRDKYHNCPVVVQARLCVYSYYKLVCCASCTRAVARSKDVQSRPGPSQADQSGLLRAVCNLVPGFRRK</sequence>
<evidence type="ECO:0000313" key="8">
    <source>
        <dbReference type="EMBL" id="EMP27941.1"/>
    </source>
</evidence>
<evidence type="ECO:0000256" key="4">
    <source>
        <dbReference type="ARBA" id="ARBA00022737"/>
    </source>
</evidence>
<dbReference type="SUPFAM" id="SSF82895">
    <property type="entry name" value="TSP-1 type 1 repeat"/>
    <property type="match status" value="1"/>
</dbReference>
<dbReference type="InterPro" id="IPR008605">
    <property type="entry name" value="ECM1"/>
</dbReference>
<gene>
    <name evidence="8" type="ORF">UY3_14918</name>
</gene>
<dbReference type="Gene3D" id="2.20.100.10">
    <property type="entry name" value="Thrombospondin type-1 (TSP1) repeat"/>
    <property type="match status" value="1"/>
</dbReference>
<dbReference type="InterPro" id="IPR036383">
    <property type="entry name" value="TSP1_rpt_sf"/>
</dbReference>
<dbReference type="InterPro" id="IPR020858">
    <property type="entry name" value="Serum_albumin-like"/>
</dbReference>
<dbReference type="GO" id="GO:0005615">
    <property type="term" value="C:extracellular space"/>
    <property type="evidence" value="ECO:0007669"/>
    <property type="project" value="InterPro"/>
</dbReference>
<dbReference type="AlphaFoldDB" id="M7ARI6"/>
<feature type="signal peptide" evidence="6">
    <location>
        <begin position="1"/>
        <end position="19"/>
    </location>
</feature>
<keyword evidence="3 6" id="KW-0732">Signal</keyword>
<dbReference type="PANTHER" id="PTHR16776:SF3">
    <property type="entry name" value="EXTRACELLULAR MATRIX PROTEIN 1"/>
    <property type="match status" value="1"/>
</dbReference>
<evidence type="ECO:0000256" key="5">
    <source>
        <dbReference type="SAM" id="MobiDB-lite"/>
    </source>
</evidence>
<dbReference type="Pfam" id="PF05782">
    <property type="entry name" value="ECM1"/>
    <property type="match status" value="1"/>
</dbReference>
<dbReference type="PROSITE" id="PS50092">
    <property type="entry name" value="TSP1"/>
    <property type="match status" value="1"/>
</dbReference>
<proteinExistence type="predicted"/>
<keyword evidence="2" id="KW-0964">Secreted</keyword>
<dbReference type="Gene3D" id="1.10.246.10">
    <property type="match status" value="3"/>
</dbReference>
<feature type="chain" id="PRO_5004079722" evidence="6">
    <location>
        <begin position="20"/>
        <end position="1139"/>
    </location>
</feature>
<dbReference type="PROSITE" id="PS50900">
    <property type="entry name" value="PLAC"/>
    <property type="match status" value="1"/>
</dbReference>
<feature type="compositionally biased region" description="Pro residues" evidence="5">
    <location>
        <begin position="695"/>
        <end position="705"/>
    </location>
</feature>
<evidence type="ECO:0000259" key="7">
    <source>
        <dbReference type="PROSITE" id="PS50900"/>
    </source>
</evidence>
<evidence type="ECO:0000256" key="1">
    <source>
        <dbReference type="ARBA" id="ARBA00004613"/>
    </source>
</evidence>
<protein>
    <submittedName>
        <fullName evidence="8">Extracellular matrix protein 1</fullName>
    </submittedName>
</protein>
<evidence type="ECO:0000256" key="3">
    <source>
        <dbReference type="ARBA" id="ARBA00022729"/>
    </source>
</evidence>
<dbReference type="GO" id="GO:0007165">
    <property type="term" value="P:signal transduction"/>
    <property type="evidence" value="ECO:0007669"/>
    <property type="project" value="InterPro"/>
</dbReference>
<dbReference type="eggNOG" id="KOG4597">
    <property type="taxonomic scope" value="Eukaryota"/>
</dbReference>
<feature type="compositionally biased region" description="Basic and acidic residues" evidence="5">
    <location>
        <begin position="713"/>
        <end position="727"/>
    </location>
</feature>
<dbReference type="Pfam" id="PF19030">
    <property type="entry name" value="TSP1_ADAMTS"/>
    <property type="match status" value="1"/>
</dbReference>
<dbReference type="GO" id="GO:0030500">
    <property type="term" value="P:regulation of bone mineralization"/>
    <property type="evidence" value="ECO:0007669"/>
    <property type="project" value="TreeGrafter"/>
</dbReference>
<evidence type="ECO:0000256" key="6">
    <source>
        <dbReference type="SAM" id="SignalP"/>
    </source>
</evidence>
<evidence type="ECO:0000256" key="2">
    <source>
        <dbReference type="ARBA" id="ARBA00022525"/>
    </source>
</evidence>
<organism evidence="8 9">
    <name type="scientific">Chelonia mydas</name>
    <name type="common">Green sea-turtle</name>
    <name type="synonym">Chelonia agassizi</name>
    <dbReference type="NCBI Taxonomy" id="8469"/>
    <lineage>
        <taxon>Eukaryota</taxon>
        <taxon>Metazoa</taxon>
        <taxon>Chordata</taxon>
        <taxon>Craniata</taxon>
        <taxon>Vertebrata</taxon>
        <taxon>Euteleostomi</taxon>
        <taxon>Archelosauria</taxon>
        <taxon>Testudinata</taxon>
        <taxon>Testudines</taxon>
        <taxon>Cryptodira</taxon>
        <taxon>Durocryptodira</taxon>
        <taxon>Americhelydia</taxon>
        <taxon>Chelonioidea</taxon>
        <taxon>Cheloniidae</taxon>
        <taxon>Chelonia</taxon>
    </lineage>
</organism>
<dbReference type="Pfam" id="PF08686">
    <property type="entry name" value="PLAC"/>
    <property type="match status" value="1"/>
</dbReference>
<keyword evidence="4" id="KW-0677">Repeat</keyword>
<dbReference type="Proteomes" id="UP000031443">
    <property type="component" value="Unassembled WGS sequence"/>
</dbReference>
<dbReference type="InterPro" id="IPR000884">
    <property type="entry name" value="TSP1_rpt"/>
</dbReference>
<dbReference type="EMBL" id="KB565896">
    <property type="protein sequence ID" value="EMP27941.1"/>
    <property type="molecule type" value="Genomic_DNA"/>
</dbReference>
<feature type="region of interest" description="Disordered" evidence="5">
    <location>
        <begin position="626"/>
        <end position="648"/>
    </location>
</feature>
<keyword evidence="9" id="KW-1185">Reference proteome</keyword>
<comment type="subcellular location">
    <subcellularLocation>
        <location evidence="1">Secreted</location>
    </subcellularLocation>
</comment>
<feature type="domain" description="PLAC" evidence="7">
    <location>
        <begin position="1068"/>
        <end position="1105"/>
    </location>
</feature>
<reference evidence="9" key="1">
    <citation type="journal article" date="2013" name="Nat. Genet.">
        <title>The draft genomes of soft-shell turtle and green sea turtle yield insights into the development and evolution of the turtle-specific body plan.</title>
        <authorList>
            <person name="Wang Z."/>
            <person name="Pascual-Anaya J."/>
            <person name="Zadissa A."/>
            <person name="Li W."/>
            <person name="Niimura Y."/>
            <person name="Huang Z."/>
            <person name="Li C."/>
            <person name="White S."/>
            <person name="Xiong Z."/>
            <person name="Fang D."/>
            <person name="Wang B."/>
            <person name="Ming Y."/>
            <person name="Chen Y."/>
            <person name="Zheng Y."/>
            <person name="Kuraku S."/>
            <person name="Pignatelli M."/>
            <person name="Herrero J."/>
            <person name="Beal K."/>
            <person name="Nozawa M."/>
            <person name="Li Q."/>
            <person name="Wang J."/>
            <person name="Zhang H."/>
            <person name="Yu L."/>
            <person name="Shigenobu S."/>
            <person name="Wang J."/>
            <person name="Liu J."/>
            <person name="Flicek P."/>
            <person name="Searle S."/>
            <person name="Wang J."/>
            <person name="Kuratani S."/>
            <person name="Yin Y."/>
            <person name="Aken B."/>
            <person name="Zhang G."/>
            <person name="Irie N."/>
        </authorList>
    </citation>
    <scope>NUCLEOTIDE SEQUENCE [LARGE SCALE GENOMIC DNA]</scope>
</reference>